<accession>A0A452XRH7</accession>
<dbReference type="GO" id="GO:0006511">
    <property type="term" value="P:ubiquitin-dependent protein catabolic process"/>
    <property type="evidence" value="ECO:0007669"/>
    <property type="project" value="TreeGrafter"/>
</dbReference>
<keyword evidence="6" id="KW-0067">ATP-binding</keyword>
<dbReference type="Gramene" id="AET1Gv20133600.10">
    <property type="protein sequence ID" value="AET1Gv20133600.10"/>
    <property type="gene ID" value="AET1Gv20133600"/>
</dbReference>
<dbReference type="UniPathway" id="UPA00143"/>
<dbReference type="PANTHER" id="PTHR10953:SF243">
    <property type="entry name" value="E1 UBIQUITIN-ACTIVATING ENZYME"/>
    <property type="match status" value="1"/>
</dbReference>
<reference evidence="10" key="5">
    <citation type="journal article" date="2021" name="G3 (Bethesda)">
        <title>Aegilops tauschii genome assembly Aet v5.0 features greater sequence contiguity and improved annotation.</title>
        <authorList>
            <person name="Wang L."/>
            <person name="Zhu T."/>
            <person name="Rodriguez J.C."/>
            <person name="Deal K.R."/>
            <person name="Dubcovsky J."/>
            <person name="McGuire P.E."/>
            <person name="Lux T."/>
            <person name="Spannagl M."/>
            <person name="Mayer K.F.X."/>
            <person name="Baldrich P."/>
            <person name="Meyers B.C."/>
            <person name="Huo N."/>
            <person name="Gu Y.Q."/>
            <person name="Zhou H."/>
            <person name="Devos K.M."/>
            <person name="Bennetzen J.L."/>
            <person name="Unver T."/>
            <person name="Budak H."/>
            <person name="Gulick P.J."/>
            <person name="Galiba G."/>
            <person name="Kalapos B."/>
            <person name="Nelson D.R."/>
            <person name="Li P."/>
            <person name="You F.M."/>
            <person name="Luo M.C."/>
            <person name="Dvorak J."/>
        </authorList>
    </citation>
    <scope>NUCLEOTIDE SEQUENCE [LARGE SCALE GENOMIC DNA]</scope>
    <source>
        <strain evidence="10">cv. AL8/78</strain>
    </source>
</reference>
<dbReference type="InterPro" id="IPR042063">
    <property type="entry name" value="Ubi_acti_E1_SCCH"/>
</dbReference>
<comment type="similarity">
    <text evidence="2">Belongs to the ubiquitin-activating E1 family.</text>
</comment>
<dbReference type="Gene3D" id="1.10.10.2660">
    <property type="entry name" value="Ubiquitin-activating enzyme E1, SCCH domain"/>
    <property type="match status" value="1"/>
</dbReference>
<dbReference type="Pfam" id="PF00899">
    <property type="entry name" value="ThiF"/>
    <property type="match status" value="1"/>
</dbReference>
<dbReference type="Gene3D" id="3.40.50.720">
    <property type="entry name" value="NAD(P)-binding Rossmann-like Domain"/>
    <property type="match status" value="2"/>
</dbReference>
<dbReference type="SUPFAM" id="SSF69572">
    <property type="entry name" value="Activating enzymes of the ubiquitin-like proteins"/>
    <property type="match status" value="1"/>
</dbReference>
<dbReference type="EnsemblPlants" id="AET1Gv20133600.10">
    <property type="protein sequence ID" value="AET1Gv20133600.10"/>
    <property type="gene ID" value="AET1Gv20133600"/>
</dbReference>
<dbReference type="GO" id="GO:0004839">
    <property type="term" value="F:ubiquitin activating enzyme activity"/>
    <property type="evidence" value="ECO:0007669"/>
    <property type="project" value="TreeGrafter"/>
</dbReference>
<organism evidence="10 11">
    <name type="scientific">Aegilops tauschii subsp. strangulata</name>
    <name type="common">Goatgrass</name>
    <dbReference type="NCBI Taxonomy" id="200361"/>
    <lineage>
        <taxon>Eukaryota</taxon>
        <taxon>Viridiplantae</taxon>
        <taxon>Streptophyta</taxon>
        <taxon>Embryophyta</taxon>
        <taxon>Tracheophyta</taxon>
        <taxon>Spermatophyta</taxon>
        <taxon>Magnoliopsida</taxon>
        <taxon>Liliopsida</taxon>
        <taxon>Poales</taxon>
        <taxon>Poaceae</taxon>
        <taxon>BOP clade</taxon>
        <taxon>Pooideae</taxon>
        <taxon>Triticodae</taxon>
        <taxon>Triticeae</taxon>
        <taxon>Triticinae</taxon>
        <taxon>Aegilops</taxon>
    </lineage>
</organism>
<name>A0A452XRH7_AEGTS</name>
<feature type="domain" description="Ubiquitin-activating enzyme SCCH" evidence="9">
    <location>
        <begin position="158"/>
        <end position="205"/>
    </location>
</feature>
<keyword evidence="4" id="KW-0547">Nucleotide-binding</keyword>
<evidence type="ECO:0000259" key="8">
    <source>
        <dbReference type="Pfam" id="PF00899"/>
    </source>
</evidence>
<dbReference type="PROSITE" id="PS00865">
    <property type="entry name" value="UBIQUITIN_ACTIVAT_2"/>
    <property type="match status" value="1"/>
</dbReference>
<comment type="pathway">
    <text evidence="1">Protein modification; protein ubiquitination.</text>
</comment>
<evidence type="ECO:0000256" key="1">
    <source>
        <dbReference type="ARBA" id="ARBA00004906"/>
    </source>
</evidence>
<keyword evidence="3" id="KW-0436">Ligase</keyword>
<protein>
    <recommendedName>
        <fullName evidence="12">THIF-type NAD/FAD binding fold domain-containing protein</fullName>
    </recommendedName>
</protein>
<keyword evidence="5" id="KW-0833">Ubl conjugation pathway</keyword>
<dbReference type="InterPro" id="IPR000594">
    <property type="entry name" value="ThiF_NAD_FAD-bd"/>
</dbReference>
<reference evidence="10" key="4">
    <citation type="submission" date="2019-03" db="UniProtKB">
        <authorList>
            <consortium name="EnsemblPlants"/>
        </authorList>
    </citation>
    <scope>IDENTIFICATION</scope>
</reference>
<dbReference type="AlphaFoldDB" id="A0A452XRH7"/>
<evidence type="ECO:0000313" key="10">
    <source>
        <dbReference type="EnsemblPlants" id="AET1Gv20133600.10"/>
    </source>
</evidence>
<dbReference type="GO" id="GO:0006974">
    <property type="term" value="P:DNA damage response"/>
    <property type="evidence" value="ECO:0007669"/>
    <property type="project" value="TreeGrafter"/>
</dbReference>
<keyword evidence="11" id="KW-1185">Reference proteome</keyword>
<dbReference type="Proteomes" id="UP000015105">
    <property type="component" value="Chromosome 1D"/>
</dbReference>
<dbReference type="InterPro" id="IPR033127">
    <property type="entry name" value="UBQ-activ_enz_E1_Cys_AS"/>
</dbReference>
<dbReference type="Pfam" id="PF10585">
    <property type="entry name" value="UBA_E1_SCCH"/>
    <property type="match status" value="1"/>
</dbReference>
<evidence type="ECO:0000259" key="9">
    <source>
        <dbReference type="Pfam" id="PF10585"/>
    </source>
</evidence>
<evidence type="ECO:0008006" key="12">
    <source>
        <dbReference type="Google" id="ProtNLM"/>
    </source>
</evidence>
<dbReference type="PANTHER" id="PTHR10953">
    <property type="entry name" value="UBIQUITIN-ACTIVATING ENZYME E1"/>
    <property type="match status" value="1"/>
</dbReference>
<sequence>SMYALDPKDLKPLNSCCDAQISVFGSKLQKKMRDSNIFVVGSGALGAKSTVSATAASAINSSLHIDALQNRACPETELVLNDAFLEGLDAVINALDNVNARIYVDMGCLYFQKPFLESGTLGPKCNTQMVIPHLTENYGASRDPPEKQAPMCTVHYFPHNIDHCLTWARSKFEGLLEKTPNEVNSFISNPAEYAAAMRKAGDAQAR</sequence>
<reference evidence="10" key="3">
    <citation type="journal article" date="2017" name="Nature">
        <title>Genome sequence of the progenitor of the wheat D genome Aegilops tauschii.</title>
        <authorList>
            <person name="Luo M.C."/>
            <person name="Gu Y.Q."/>
            <person name="Puiu D."/>
            <person name="Wang H."/>
            <person name="Twardziok S.O."/>
            <person name="Deal K.R."/>
            <person name="Huo N."/>
            <person name="Zhu T."/>
            <person name="Wang L."/>
            <person name="Wang Y."/>
            <person name="McGuire P.E."/>
            <person name="Liu S."/>
            <person name="Long H."/>
            <person name="Ramasamy R.K."/>
            <person name="Rodriguez J.C."/>
            <person name="Van S.L."/>
            <person name="Yuan L."/>
            <person name="Wang Z."/>
            <person name="Xia Z."/>
            <person name="Xiao L."/>
            <person name="Anderson O.D."/>
            <person name="Ouyang S."/>
            <person name="Liang Y."/>
            <person name="Zimin A.V."/>
            <person name="Pertea G."/>
            <person name="Qi P."/>
            <person name="Bennetzen J.L."/>
            <person name="Dai X."/>
            <person name="Dawson M.W."/>
            <person name="Muller H.G."/>
            <person name="Kugler K."/>
            <person name="Rivarola-Duarte L."/>
            <person name="Spannagl M."/>
            <person name="Mayer K.F.X."/>
            <person name="Lu F.H."/>
            <person name="Bevan M.W."/>
            <person name="Leroy P."/>
            <person name="Li P."/>
            <person name="You F.M."/>
            <person name="Sun Q."/>
            <person name="Liu Z."/>
            <person name="Lyons E."/>
            <person name="Wicker T."/>
            <person name="Salzberg S.L."/>
            <person name="Devos K.M."/>
            <person name="Dvorak J."/>
        </authorList>
    </citation>
    <scope>NUCLEOTIDE SEQUENCE [LARGE SCALE GENOMIC DNA]</scope>
    <source>
        <strain evidence="10">cv. AL8/78</strain>
    </source>
</reference>
<reference evidence="11" key="2">
    <citation type="journal article" date="2017" name="Nat. Plants">
        <title>The Aegilops tauschii genome reveals multiple impacts of transposons.</title>
        <authorList>
            <person name="Zhao G."/>
            <person name="Zou C."/>
            <person name="Li K."/>
            <person name="Wang K."/>
            <person name="Li T."/>
            <person name="Gao L."/>
            <person name="Zhang X."/>
            <person name="Wang H."/>
            <person name="Yang Z."/>
            <person name="Liu X."/>
            <person name="Jiang W."/>
            <person name="Mao L."/>
            <person name="Kong X."/>
            <person name="Jiao Y."/>
            <person name="Jia J."/>
        </authorList>
    </citation>
    <scope>NUCLEOTIDE SEQUENCE [LARGE SCALE GENOMIC DNA]</scope>
    <source>
        <strain evidence="11">cv. AL8/78</strain>
    </source>
</reference>
<dbReference type="InterPro" id="IPR045886">
    <property type="entry name" value="ThiF/MoeB/HesA"/>
</dbReference>
<evidence type="ECO:0000256" key="3">
    <source>
        <dbReference type="ARBA" id="ARBA00022598"/>
    </source>
</evidence>
<feature type="active site" description="Glycyl thioester intermediate" evidence="7">
    <location>
        <position position="152"/>
    </location>
</feature>
<reference evidence="11" key="1">
    <citation type="journal article" date="2014" name="Science">
        <title>Ancient hybridizations among the ancestral genomes of bread wheat.</title>
        <authorList>
            <consortium name="International Wheat Genome Sequencing Consortium,"/>
            <person name="Marcussen T."/>
            <person name="Sandve S.R."/>
            <person name="Heier L."/>
            <person name="Spannagl M."/>
            <person name="Pfeifer M."/>
            <person name="Jakobsen K.S."/>
            <person name="Wulff B.B."/>
            <person name="Steuernagel B."/>
            <person name="Mayer K.F."/>
            <person name="Olsen O.A."/>
        </authorList>
    </citation>
    <scope>NUCLEOTIDE SEQUENCE [LARGE SCALE GENOMIC DNA]</scope>
    <source>
        <strain evidence="11">cv. AL8/78</strain>
    </source>
</reference>
<evidence type="ECO:0000313" key="11">
    <source>
        <dbReference type="Proteomes" id="UP000015105"/>
    </source>
</evidence>
<evidence type="ECO:0000256" key="5">
    <source>
        <dbReference type="ARBA" id="ARBA00022786"/>
    </source>
</evidence>
<evidence type="ECO:0000256" key="7">
    <source>
        <dbReference type="PROSITE-ProRule" id="PRU10132"/>
    </source>
</evidence>
<dbReference type="InterPro" id="IPR035985">
    <property type="entry name" value="Ubiquitin-activating_enz"/>
</dbReference>
<dbReference type="GO" id="GO:0005634">
    <property type="term" value="C:nucleus"/>
    <property type="evidence" value="ECO:0007669"/>
    <property type="project" value="TreeGrafter"/>
</dbReference>
<dbReference type="GO" id="GO:0005737">
    <property type="term" value="C:cytoplasm"/>
    <property type="evidence" value="ECO:0007669"/>
    <property type="project" value="TreeGrafter"/>
</dbReference>
<feature type="domain" description="THIF-type NAD/FAD binding fold" evidence="8">
    <location>
        <begin position="47"/>
        <end position="157"/>
    </location>
</feature>
<evidence type="ECO:0000256" key="2">
    <source>
        <dbReference type="ARBA" id="ARBA00005673"/>
    </source>
</evidence>
<proteinExistence type="inferred from homology"/>
<dbReference type="InterPro" id="IPR019572">
    <property type="entry name" value="UBA_E1_SCCH"/>
</dbReference>
<evidence type="ECO:0000256" key="4">
    <source>
        <dbReference type="ARBA" id="ARBA00022741"/>
    </source>
</evidence>
<dbReference type="GO" id="GO:0005524">
    <property type="term" value="F:ATP binding"/>
    <property type="evidence" value="ECO:0007669"/>
    <property type="project" value="UniProtKB-KW"/>
</dbReference>
<evidence type="ECO:0000256" key="6">
    <source>
        <dbReference type="ARBA" id="ARBA00022840"/>
    </source>
</evidence>